<protein>
    <submittedName>
        <fullName evidence="2">Uncharacterized protein</fullName>
    </submittedName>
</protein>
<keyword evidence="4" id="KW-1185">Reference proteome</keyword>
<evidence type="ECO:0000313" key="4">
    <source>
        <dbReference type="Proteomes" id="UP001178888"/>
    </source>
</evidence>
<gene>
    <name evidence="2" type="ORF">E2K98_18920</name>
    <name evidence="1" type="ORF">RCG21_18470</name>
</gene>
<comment type="caution">
    <text evidence="2">The sequence shown here is derived from an EMBL/GenBank/DDBJ whole genome shotgun (WGS) entry which is preliminary data.</text>
</comment>
<dbReference type="Proteomes" id="UP000295132">
    <property type="component" value="Unassembled WGS sequence"/>
</dbReference>
<evidence type="ECO:0000313" key="1">
    <source>
        <dbReference type="EMBL" id="MDQ6598312.1"/>
    </source>
</evidence>
<dbReference type="EMBL" id="JAVGVR010000001">
    <property type="protein sequence ID" value="MDQ6598312.1"/>
    <property type="molecule type" value="Genomic_DNA"/>
</dbReference>
<reference evidence="1" key="2">
    <citation type="submission" date="2023-08" db="EMBL/GenBank/DDBJ databases">
        <title>Nitrogen cycling bacteria in agricultural field soils.</title>
        <authorList>
            <person name="Jang J."/>
        </authorList>
    </citation>
    <scope>NUCLEOTIDE SEQUENCE</scope>
    <source>
        <strain evidence="1">PS3-36</strain>
    </source>
</reference>
<dbReference type="AlphaFoldDB" id="A0A4V3ATD0"/>
<evidence type="ECO:0000313" key="3">
    <source>
        <dbReference type="Proteomes" id="UP000295132"/>
    </source>
</evidence>
<dbReference type="Proteomes" id="UP001178888">
    <property type="component" value="Unassembled WGS sequence"/>
</dbReference>
<dbReference type="EMBL" id="SMYO01000009">
    <property type="protein sequence ID" value="TDK59321.1"/>
    <property type="molecule type" value="Genomic_DNA"/>
</dbReference>
<proteinExistence type="predicted"/>
<dbReference type="InterPro" id="IPR027417">
    <property type="entry name" value="P-loop_NTPase"/>
</dbReference>
<sequence length="265" mass="31112">MYLVGFYSPKAKSGVTELSLSIYHWLKKNTSLSAAFISYGTLEKEEISTELIHEFSKLSLAEKKRKIKQMKKEFDIIIYDASSQLSEGVLSLLPIVDRLFVVGEEHRDFAVKLQQIIEFDKIFDKHVKNFITHLKGNKTFIIRESKENHVIGFNYSNKETNEIGQMIYTDYVTHYLNKNLIKKNERVYSKIKQIPKDELAIGLYKLGIDFEKALLFHAFIHLREELGQDYKDALETLFPRLIHSTFEELLDKFRSELFLFSHFKL</sequence>
<dbReference type="Gene3D" id="3.40.50.300">
    <property type="entry name" value="P-loop containing nucleotide triphosphate hydrolases"/>
    <property type="match status" value="1"/>
</dbReference>
<dbReference type="RefSeq" id="WP_133336869.1">
    <property type="nucleotide sequence ID" value="NZ_JAVGVR010000001.1"/>
</dbReference>
<organism evidence="2 3">
    <name type="scientific">Bacillus salipaludis</name>
    <dbReference type="NCBI Taxonomy" id="2547811"/>
    <lineage>
        <taxon>Bacteria</taxon>
        <taxon>Bacillati</taxon>
        <taxon>Bacillota</taxon>
        <taxon>Bacilli</taxon>
        <taxon>Bacillales</taxon>
        <taxon>Bacillaceae</taxon>
        <taxon>Bacillus</taxon>
    </lineage>
</organism>
<name>A0A4V3ATD0_9BACI</name>
<evidence type="ECO:0000313" key="2">
    <source>
        <dbReference type="EMBL" id="TDK59321.1"/>
    </source>
</evidence>
<reference evidence="2 3" key="1">
    <citation type="submission" date="2019-03" db="EMBL/GenBank/DDBJ databases">
        <title>Bacillus niacini sp. nov. a Nicotinate-Metabolizing Mesophile Isolated from Soil.</title>
        <authorList>
            <person name="Zhang G."/>
        </authorList>
    </citation>
    <scope>NUCLEOTIDE SEQUENCE [LARGE SCALE GENOMIC DNA]</scope>
    <source>
        <strain evidence="2 3">WN066</strain>
    </source>
</reference>
<accession>A0A4V3ATD0</accession>